<reference evidence="1" key="1">
    <citation type="submission" date="2015-04" db="EMBL/GenBank/DDBJ databases">
        <title>The genome sequence of the plant pathogenic Rhizarian Plasmodiophora brassicae reveals insights in its biotrophic life cycle and the origin of chitin synthesis.</title>
        <authorList>
            <person name="Schwelm A."/>
            <person name="Fogelqvist J."/>
            <person name="Knaust A."/>
            <person name="Julke S."/>
            <person name="Lilja T."/>
            <person name="Dhandapani V."/>
            <person name="Bonilla-Rosso G."/>
            <person name="Karlsson M."/>
            <person name="Shevchenko A."/>
            <person name="Choi S.R."/>
            <person name="Kim H.G."/>
            <person name="Park J.Y."/>
            <person name="Lim Y.P."/>
            <person name="Ludwig-Muller J."/>
            <person name="Dixelius C."/>
        </authorList>
    </citation>
    <scope>NUCLEOTIDE SEQUENCE</scope>
    <source>
        <tissue evidence="1">Potato root galls</tissue>
    </source>
</reference>
<feature type="non-terminal residue" evidence="1">
    <location>
        <position position="1"/>
    </location>
</feature>
<protein>
    <recommendedName>
        <fullName evidence="2">CUE domain-containing protein</fullName>
    </recommendedName>
</protein>
<evidence type="ECO:0008006" key="2">
    <source>
        <dbReference type="Google" id="ProtNLM"/>
    </source>
</evidence>
<sequence>LTGYMVRLRRRRMEKAVSSPFQRVSGQPKDQESPSAAARVEVLTAEEQVNRTMQNFTPAQLATVEQLIAIVPDMSKTWILHGLQKHNFDANMALEWIFANTALLESLDKENAAKLEPVGQQPLPQLETEFCVDDDAESDSFLYNALLDLGGVIGTVIHIDRANARVRLAFPLDSRDFGFCQSENDPGIICPLAALQWPDACVEE</sequence>
<dbReference type="EMBL" id="HACM01004703">
    <property type="protein sequence ID" value="CRZ05145.1"/>
    <property type="molecule type" value="Transcribed_RNA"/>
</dbReference>
<proteinExistence type="predicted"/>
<dbReference type="AlphaFoldDB" id="A0A0H5QT69"/>
<feature type="non-terminal residue" evidence="1">
    <location>
        <position position="204"/>
    </location>
</feature>
<evidence type="ECO:0000313" key="1">
    <source>
        <dbReference type="EMBL" id="CRZ05145.1"/>
    </source>
</evidence>
<name>A0A0H5QT69_9EUKA</name>
<accession>A0A0H5QT69</accession>
<organism evidence="1">
    <name type="scientific">Spongospora subterranea</name>
    <dbReference type="NCBI Taxonomy" id="70186"/>
    <lineage>
        <taxon>Eukaryota</taxon>
        <taxon>Sar</taxon>
        <taxon>Rhizaria</taxon>
        <taxon>Endomyxa</taxon>
        <taxon>Phytomyxea</taxon>
        <taxon>Plasmodiophorida</taxon>
        <taxon>Plasmodiophoridae</taxon>
        <taxon>Spongospora</taxon>
    </lineage>
</organism>